<dbReference type="Proteomes" id="UP000025756">
    <property type="component" value="Unassembled WGS sequence"/>
</dbReference>
<keyword evidence="2" id="KW-1185">Reference proteome</keyword>
<dbReference type="EMBL" id="JGWH01000179">
    <property type="protein sequence ID" value="KCV30448.1"/>
    <property type="molecule type" value="Genomic_DNA"/>
</dbReference>
<name>A0ABR4R874_BORBO</name>
<evidence type="ECO:0000313" key="2">
    <source>
        <dbReference type="Proteomes" id="UP000025756"/>
    </source>
</evidence>
<comment type="caution">
    <text evidence="1">The sequence shown here is derived from an EMBL/GenBank/DDBJ whole genome shotgun (WGS) entry which is preliminary data.</text>
</comment>
<proteinExistence type="predicted"/>
<reference evidence="1 2" key="1">
    <citation type="submission" date="2014-03" db="EMBL/GenBank/DDBJ databases">
        <title>Genome sequence of Bordetella bronchiseptica.</title>
        <authorList>
            <person name="Harvill E."/>
            <person name="Goodfield L.L."/>
            <person name="Ivanov Y.V."/>
            <person name="Meyer J.A."/>
            <person name="Muse S.J."/>
            <person name="Jacobs N."/>
            <person name="Bendor L."/>
            <person name="Smallridge W.E."/>
            <person name="Brinkac L.M."/>
            <person name="Sanka R."/>
            <person name="Kim M."/>
            <person name="Losada L."/>
        </authorList>
    </citation>
    <scope>NUCLEOTIDE SEQUENCE [LARGE SCALE GENOMIC DNA]</scope>
    <source>
        <strain evidence="1 2">00-P-2796</strain>
    </source>
</reference>
<gene>
    <name evidence="1" type="ORF">L490_5398</name>
</gene>
<organism evidence="1 2">
    <name type="scientific">Bordetella bronchiseptica 00-P-2796</name>
    <dbReference type="NCBI Taxonomy" id="1331199"/>
    <lineage>
        <taxon>Bacteria</taxon>
        <taxon>Pseudomonadati</taxon>
        <taxon>Pseudomonadota</taxon>
        <taxon>Betaproteobacteria</taxon>
        <taxon>Burkholderiales</taxon>
        <taxon>Alcaligenaceae</taxon>
        <taxon>Bordetella</taxon>
    </lineage>
</organism>
<protein>
    <recommendedName>
        <fullName evidence="3">Integrase</fullName>
    </recommendedName>
</protein>
<evidence type="ECO:0008006" key="3">
    <source>
        <dbReference type="Google" id="ProtNLM"/>
    </source>
</evidence>
<accession>A0ABR4R874</accession>
<sequence>MPGRERFTFHDRLAYYAHVLAGRGENPETHAHPATTRRVYDRRRVTKIRNSA</sequence>
<evidence type="ECO:0000313" key="1">
    <source>
        <dbReference type="EMBL" id="KCV30448.1"/>
    </source>
</evidence>